<evidence type="ECO:0000256" key="8">
    <source>
        <dbReference type="PROSITE-ProRule" id="PRU00546"/>
    </source>
</evidence>
<evidence type="ECO:0000256" key="6">
    <source>
        <dbReference type="ARBA" id="ARBA00023016"/>
    </source>
</evidence>
<dbReference type="InterPro" id="IPR036410">
    <property type="entry name" value="HSP_DnaJ_Cys-rich_dom_sf"/>
</dbReference>
<dbReference type="SUPFAM" id="SSF57938">
    <property type="entry name" value="DnaJ/Hsp40 cysteine-rich domain"/>
    <property type="match status" value="1"/>
</dbReference>
<keyword evidence="5 8" id="KW-0862">Zinc</keyword>
<dbReference type="PROSITE" id="PS50076">
    <property type="entry name" value="DNAJ_2"/>
    <property type="match status" value="1"/>
</dbReference>
<dbReference type="OrthoDB" id="9779889at2"/>
<keyword evidence="4 8" id="KW-0863">Zinc-finger</keyword>
<evidence type="ECO:0000256" key="2">
    <source>
        <dbReference type="ARBA" id="ARBA00022723"/>
    </source>
</evidence>
<dbReference type="CDD" id="cd06257">
    <property type="entry name" value="DnaJ"/>
    <property type="match status" value="1"/>
</dbReference>
<evidence type="ECO:0000256" key="4">
    <source>
        <dbReference type="ARBA" id="ARBA00022771"/>
    </source>
</evidence>
<keyword evidence="7" id="KW-0143">Chaperone</keyword>
<dbReference type="InterPro" id="IPR001623">
    <property type="entry name" value="DnaJ_domain"/>
</dbReference>
<keyword evidence="6" id="KW-0346">Stress response</keyword>
<keyword evidence="12" id="KW-1185">Reference proteome</keyword>
<dbReference type="PROSITE" id="PS00636">
    <property type="entry name" value="DNAJ_1"/>
    <property type="match status" value="1"/>
</dbReference>
<dbReference type="InterPro" id="IPR008971">
    <property type="entry name" value="HSP40/DnaJ_pept-bd"/>
</dbReference>
<organism evidence="11 12">
    <name type="scientific">Sulfurihydrogenibium azorense (strain DSM 15241 / OCM 825 / Az-Fu1)</name>
    <dbReference type="NCBI Taxonomy" id="204536"/>
    <lineage>
        <taxon>Bacteria</taxon>
        <taxon>Pseudomonadati</taxon>
        <taxon>Aquificota</taxon>
        <taxon>Aquificia</taxon>
        <taxon>Aquificales</taxon>
        <taxon>Hydrogenothermaceae</taxon>
        <taxon>Sulfurihydrogenibium</taxon>
    </lineage>
</organism>
<proteinExistence type="predicted"/>
<evidence type="ECO:0000256" key="3">
    <source>
        <dbReference type="ARBA" id="ARBA00022737"/>
    </source>
</evidence>
<dbReference type="KEGG" id="saf:SULAZ_0993"/>
<dbReference type="PANTHER" id="PTHR43096">
    <property type="entry name" value="DNAJ HOMOLOG 1, MITOCHONDRIAL-RELATED"/>
    <property type="match status" value="1"/>
</dbReference>
<evidence type="ECO:0000313" key="11">
    <source>
        <dbReference type="EMBL" id="ACN98784.1"/>
    </source>
</evidence>
<dbReference type="Gene3D" id="2.10.230.10">
    <property type="entry name" value="Heat shock protein DnaJ, cysteine-rich domain"/>
    <property type="match status" value="1"/>
</dbReference>
<name>C1DV28_SULAA</name>
<reference evidence="11 12" key="1">
    <citation type="journal article" date="2009" name="J. Bacteriol.">
        <title>Complete and draft genome sequences of six members of the Aquificales.</title>
        <authorList>
            <person name="Reysenbach A.L."/>
            <person name="Hamamura N."/>
            <person name="Podar M."/>
            <person name="Griffiths E."/>
            <person name="Ferreira S."/>
            <person name="Hochstein R."/>
            <person name="Heidelberg J."/>
            <person name="Johnson J."/>
            <person name="Mead D."/>
            <person name="Pohorille A."/>
            <person name="Sarmiento M."/>
            <person name="Schweighofer K."/>
            <person name="Seshadri R."/>
            <person name="Voytek M.A."/>
        </authorList>
    </citation>
    <scope>NUCLEOTIDE SEQUENCE [LARGE SCALE GENOMIC DNA]</scope>
    <source>
        <strain evidence="12">Az-Fu1 / DSM 15241 / OCM 825</strain>
    </source>
</reference>
<dbReference type="PANTHER" id="PTHR43096:SF52">
    <property type="entry name" value="DNAJ HOMOLOG 1, MITOCHONDRIAL-RELATED"/>
    <property type="match status" value="1"/>
</dbReference>
<dbReference type="PROSITE" id="PS51188">
    <property type="entry name" value="ZF_CR"/>
    <property type="match status" value="1"/>
</dbReference>
<dbReference type="PRINTS" id="PR00625">
    <property type="entry name" value="JDOMAIN"/>
</dbReference>
<evidence type="ECO:0000259" key="9">
    <source>
        <dbReference type="PROSITE" id="PS50076"/>
    </source>
</evidence>
<dbReference type="GO" id="GO:0008270">
    <property type="term" value="F:zinc ion binding"/>
    <property type="evidence" value="ECO:0007669"/>
    <property type="project" value="UniProtKB-KW"/>
</dbReference>
<protein>
    <submittedName>
        <fullName evidence="11">Chaperone protein DnaJ 1</fullName>
    </submittedName>
</protein>
<keyword evidence="2 8" id="KW-0479">Metal-binding</keyword>
<dbReference type="GO" id="GO:0042026">
    <property type="term" value="P:protein refolding"/>
    <property type="evidence" value="ECO:0007669"/>
    <property type="project" value="TreeGrafter"/>
</dbReference>
<dbReference type="AlphaFoldDB" id="C1DV28"/>
<dbReference type="GO" id="GO:0006260">
    <property type="term" value="P:DNA replication"/>
    <property type="evidence" value="ECO:0007669"/>
    <property type="project" value="UniProtKB-KW"/>
</dbReference>
<dbReference type="SUPFAM" id="SSF46565">
    <property type="entry name" value="Chaperone J-domain"/>
    <property type="match status" value="1"/>
</dbReference>
<keyword evidence="3" id="KW-0677">Repeat</keyword>
<dbReference type="InterPro" id="IPR002939">
    <property type="entry name" value="DnaJ_C"/>
</dbReference>
<dbReference type="Proteomes" id="UP000001369">
    <property type="component" value="Chromosome"/>
</dbReference>
<evidence type="ECO:0000256" key="5">
    <source>
        <dbReference type="ARBA" id="ARBA00022833"/>
    </source>
</evidence>
<gene>
    <name evidence="11" type="ordered locus">SULAZ_0993</name>
</gene>
<dbReference type="Gene3D" id="1.10.287.110">
    <property type="entry name" value="DnaJ domain"/>
    <property type="match status" value="1"/>
</dbReference>
<evidence type="ECO:0000313" key="12">
    <source>
        <dbReference type="Proteomes" id="UP000001369"/>
    </source>
</evidence>
<sequence>MNFYKLLGVAFNATPEEIKKAYRKKVKLFHPDINPNGKEIFKVLNIAYETLINPEKRQDYDKHINKNSLTRILEEKVLDFLGFTDKPLKGLDIKTTVAVSLQDGILGKEKTISYERKVLCPECEGSSITSYSQIVKCDKCDGESRIQTKIGKVICFKCFGKGFVVKNPCKTCKGFGYIKTKDQATFNVPIGVETGDKIRIEGKGNCGLNGGKNGDLIVRFKLDTGFFEKSGKDLILNLKIDEDISSYEYIRIKNPLNEILQIKVPPNFTKQSIIKVKGEGYISKSGERGNIYIKIV</sequence>
<feature type="domain" description="J" evidence="9">
    <location>
        <begin position="2"/>
        <end position="64"/>
    </location>
</feature>
<evidence type="ECO:0000256" key="7">
    <source>
        <dbReference type="ARBA" id="ARBA00023186"/>
    </source>
</evidence>
<evidence type="ECO:0000256" key="1">
    <source>
        <dbReference type="ARBA" id="ARBA00022705"/>
    </source>
</evidence>
<dbReference type="Gene3D" id="2.60.260.20">
    <property type="entry name" value="Urease metallochaperone UreE, N-terminal domain"/>
    <property type="match status" value="2"/>
</dbReference>
<feature type="domain" description="CR-type" evidence="10">
    <location>
        <begin position="107"/>
        <end position="181"/>
    </location>
</feature>
<evidence type="ECO:0000259" key="10">
    <source>
        <dbReference type="PROSITE" id="PS51188"/>
    </source>
</evidence>
<dbReference type="GO" id="GO:0031072">
    <property type="term" value="F:heat shock protein binding"/>
    <property type="evidence" value="ECO:0007669"/>
    <property type="project" value="InterPro"/>
</dbReference>
<dbReference type="InterPro" id="IPR018253">
    <property type="entry name" value="DnaJ_domain_CS"/>
</dbReference>
<dbReference type="SUPFAM" id="SSF49493">
    <property type="entry name" value="HSP40/DnaJ peptide-binding domain"/>
    <property type="match status" value="2"/>
</dbReference>
<dbReference type="GO" id="GO:0005737">
    <property type="term" value="C:cytoplasm"/>
    <property type="evidence" value="ECO:0007669"/>
    <property type="project" value="TreeGrafter"/>
</dbReference>
<dbReference type="InterPro" id="IPR001305">
    <property type="entry name" value="HSP_DnaJ_Cys-rich_dom"/>
</dbReference>
<feature type="zinc finger region" description="CR-type" evidence="8">
    <location>
        <begin position="107"/>
        <end position="181"/>
    </location>
</feature>
<accession>C1DV28</accession>
<dbReference type="SMART" id="SM00271">
    <property type="entry name" value="DnaJ"/>
    <property type="match status" value="1"/>
</dbReference>
<dbReference type="HOGENOM" id="CLU_017633_0_7_0"/>
<dbReference type="eggNOG" id="COG0484">
    <property type="taxonomic scope" value="Bacteria"/>
</dbReference>
<keyword evidence="1" id="KW-0235">DNA replication</keyword>
<dbReference type="STRING" id="204536.SULAZ_0993"/>
<dbReference type="CDD" id="cd10719">
    <property type="entry name" value="DnaJ_zf"/>
    <property type="match status" value="1"/>
</dbReference>
<dbReference type="Pfam" id="PF00226">
    <property type="entry name" value="DnaJ"/>
    <property type="match status" value="1"/>
</dbReference>
<dbReference type="RefSeq" id="WP_012674105.1">
    <property type="nucleotide sequence ID" value="NC_012438.1"/>
</dbReference>
<dbReference type="EMBL" id="CP001229">
    <property type="protein sequence ID" value="ACN98784.1"/>
    <property type="molecule type" value="Genomic_DNA"/>
</dbReference>
<dbReference type="Pfam" id="PF01556">
    <property type="entry name" value="DnaJ_C"/>
    <property type="match status" value="1"/>
</dbReference>
<dbReference type="GO" id="GO:0051082">
    <property type="term" value="F:unfolded protein binding"/>
    <property type="evidence" value="ECO:0007669"/>
    <property type="project" value="InterPro"/>
</dbReference>
<dbReference type="InterPro" id="IPR036869">
    <property type="entry name" value="J_dom_sf"/>
</dbReference>